<organism evidence="1 2">
    <name type="scientific">Taxus chinensis</name>
    <name type="common">Chinese yew</name>
    <name type="synonym">Taxus wallichiana var. chinensis</name>
    <dbReference type="NCBI Taxonomy" id="29808"/>
    <lineage>
        <taxon>Eukaryota</taxon>
        <taxon>Viridiplantae</taxon>
        <taxon>Streptophyta</taxon>
        <taxon>Embryophyta</taxon>
        <taxon>Tracheophyta</taxon>
        <taxon>Spermatophyta</taxon>
        <taxon>Pinopsida</taxon>
        <taxon>Pinidae</taxon>
        <taxon>Conifers II</taxon>
        <taxon>Cupressales</taxon>
        <taxon>Taxaceae</taxon>
        <taxon>Taxus</taxon>
    </lineage>
</organism>
<dbReference type="EMBL" id="JAHRHJ020000011">
    <property type="protein sequence ID" value="KAH9295077.1"/>
    <property type="molecule type" value="Genomic_DNA"/>
</dbReference>
<feature type="non-terminal residue" evidence="1">
    <location>
        <position position="178"/>
    </location>
</feature>
<evidence type="ECO:0000313" key="2">
    <source>
        <dbReference type="Proteomes" id="UP000824469"/>
    </source>
</evidence>
<keyword evidence="2" id="KW-1185">Reference proteome</keyword>
<gene>
    <name evidence="1" type="ORF">KI387_038665</name>
</gene>
<evidence type="ECO:0000313" key="1">
    <source>
        <dbReference type="EMBL" id="KAH9295077.1"/>
    </source>
</evidence>
<dbReference type="PANTHER" id="PTHR34539:SF19">
    <property type="entry name" value="T6J4.11 PROTEIN"/>
    <property type="match status" value="1"/>
</dbReference>
<protein>
    <submittedName>
        <fullName evidence="1">Uncharacterized protein</fullName>
    </submittedName>
</protein>
<dbReference type="PANTHER" id="PTHR34539">
    <property type="entry name" value="T6J4.11 PROTEIN"/>
    <property type="match status" value="1"/>
</dbReference>
<comment type="caution">
    <text evidence="1">The sequence shown here is derived from an EMBL/GenBank/DDBJ whole genome shotgun (WGS) entry which is preliminary data.</text>
</comment>
<dbReference type="AlphaFoldDB" id="A0AA38FB46"/>
<reference evidence="1 2" key="1">
    <citation type="journal article" date="2021" name="Nat. Plants">
        <title>The Taxus genome provides insights into paclitaxel biosynthesis.</title>
        <authorList>
            <person name="Xiong X."/>
            <person name="Gou J."/>
            <person name="Liao Q."/>
            <person name="Li Y."/>
            <person name="Zhou Q."/>
            <person name="Bi G."/>
            <person name="Li C."/>
            <person name="Du R."/>
            <person name="Wang X."/>
            <person name="Sun T."/>
            <person name="Guo L."/>
            <person name="Liang H."/>
            <person name="Lu P."/>
            <person name="Wu Y."/>
            <person name="Zhang Z."/>
            <person name="Ro D.K."/>
            <person name="Shang Y."/>
            <person name="Huang S."/>
            <person name="Yan J."/>
        </authorList>
    </citation>
    <scope>NUCLEOTIDE SEQUENCE [LARGE SCALE GENOMIC DNA]</scope>
    <source>
        <strain evidence="1">Ta-2019</strain>
    </source>
</reference>
<sequence length="178" mass="19749">MGERKHGRDVEEEEDDTFVCKRFRGLIHMLEDEEEDPNVADEEVLFSVMKSLEEEISCCYSGSREDAVSADGEIRSCDVEECADDLNYLVSASSNELGIPPSPSVIYSPPHSSFSESFFPELWGCGLWCFTDYECNSAPCVYDELQGKEFGSCGLSLSDVFEGDLSPTLSSRQDTVCA</sequence>
<accession>A0AA38FB46</accession>
<proteinExistence type="predicted"/>
<dbReference type="Proteomes" id="UP000824469">
    <property type="component" value="Unassembled WGS sequence"/>
</dbReference>
<name>A0AA38FB46_TAXCH</name>